<evidence type="ECO:0000313" key="2">
    <source>
        <dbReference type="Proteomes" id="UP001222325"/>
    </source>
</evidence>
<sequence length="414" mass="46136">MHPSLQLNNISNLPTASLRRSATLAANGSLEHLRKLHSLTTKSPTPYIHLLPVFYRNIDPTNIPSLSNLEQQILLPDVRDAISRAELSLACLYLLDERGGTPPGANTALWPRVWQWSSLLAAYPHCSSRPRGNEEQRFLHLFYYIGRLYHHAATARLMHTTPGLRVVIAKSWGLMLNRPPIGPAIHDLCSFIENRDGTADPEHFDEFAEGAGGAAVDLALLVIKHVDSTLENLKPDARVGDMSIWTRFFLIRAGLRFAMTWAFDGRFADFCRALLAHGIIATTIHVIDVLAGNLDLDGAVDLLETSFILLDWTSHAMHRRRWVIEALGSGSLRVMIDSEWHGPKDTGRFAPVIDCYYPAESHLPFGPIQNHGFSCSLGRFGPEQLLCAVGIRGRMDHTQKFARETPQDLGPVQL</sequence>
<dbReference type="AlphaFoldDB" id="A0AAD6U5G1"/>
<proteinExistence type="predicted"/>
<dbReference type="Proteomes" id="UP001222325">
    <property type="component" value="Unassembled WGS sequence"/>
</dbReference>
<keyword evidence="2" id="KW-1185">Reference proteome</keyword>
<protein>
    <submittedName>
        <fullName evidence="1">Uncharacterized protein</fullName>
    </submittedName>
</protein>
<gene>
    <name evidence="1" type="ORF">B0H15DRAFT_244777</name>
</gene>
<dbReference type="EMBL" id="JARJCN010000021">
    <property type="protein sequence ID" value="KAJ7090775.1"/>
    <property type="molecule type" value="Genomic_DNA"/>
</dbReference>
<accession>A0AAD6U5G1</accession>
<comment type="caution">
    <text evidence="1">The sequence shown here is derived from an EMBL/GenBank/DDBJ whole genome shotgun (WGS) entry which is preliminary data.</text>
</comment>
<evidence type="ECO:0000313" key="1">
    <source>
        <dbReference type="EMBL" id="KAJ7090775.1"/>
    </source>
</evidence>
<name>A0AAD6U5G1_9AGAR</name>
<reference evidence="1" key="1">
    <citation type="submission" date="2023-03" db="EMBL/GenBank/DDBJ databases">
        <title>Massive genome expansion in bonnet fungi (Mycena s.s.) driven by repeated elements and novel gene families across ecological guilds.</title>
        <authorList>
            <consortium name="Lawrence Berkeley National Laboratory"/>
            <person name="Harder C.B."/>
            <person name="Miyauchi S."/>
            <person name="Viragh M."/>
            <person name="Kuo A."/>
            <person name="Thoen E."/>
            <person name="Andreopoulos B."/>
            <person name="Lu D."/>
            <person name="Skrede I."/>
            <person name="Drula E."/>
            <person name="Henrissat B."/>
            <person name="Morin E."/>
            <person name="Kohler A."/>
            <person name="Barry K."/>
            <person name="LaButti K."/>
            <person name="Morin E."/>
            <person name="Salamov A."/>
            <person name="Lipzen A."/>
            <person name="Mereny Z."/>
            <person name="Hegedus B."/>
            <person name="Baldrian P."/>
            <person name="Stursova M."/>
            <person name="Weitz H."/>
            <person name="Taylor A."/>
            <person name="Grigoriev I.V."/>
            <person name="Nagy L.G."/>
            <person name="Martin F."/>
            <person name="Kauserud H."/>
        </authorList>
    </citation>
    <scope>NUCLEOTIDE SEQUENCE</scope>
    <source>
        <strain evidence="1">CBHHK173m</strain>
    </source>
</reference>
<organism evidence="1 2">
    <name type="scientific">Mycena belliarum</name>
    <dbReference type="NCBI Taxonomy" id="1033014"/>
    <lineage>
        <taxon>Eukaryota</taxon>
        <taxon>Fungi</taxon>
        <taxon>Dikarya</taxon>
        <taxon>Basidiomycota</taxon>
        <taxon>Agaricomycotina</taxon>
        <taxon>Agaricomycetes</taxon>
        <taxon>Agaricomycetidae</taxon>
        <taxon>Agaricales</taxon>
        <taxon>Marasmiineae</taxon>
        <taxon>Mycenaceae</taxon>
        <taxon>Mycena</taxon>
    </lineage>
</organism>